<protein>
    <submittedName>
        <fullName evidence="1">Uncharacterized protein</fullName>
    </submittedName>
</protein>
<reference evidence="1" key="1">
    <citation type="submission" date="2023-02" db="EMBL/GenBank/DDBJ databases">
        <title>Genome of toxic invasive species Heracleum sosnowskyi carries increased number of genes despite the absence of recent whole-genome duplications.</title>
        <authorList>
            <person name="Schelkunov M."/>
            <person name="Shtratnikova V."/>
            <person name="Makarenko M."/>
            <person name="Klepikova A."/>
            <person name="Omelchenko D."/>
            <person name="Novikova G."/>
            <person name="Obukhova E."/>
            <person name="Bogdanov V."/>
            <person name="Penin A."/>
            <person name="Logacheva M."/>
        </authorList>
    </citation>
    <scope>NUCLEOTIDE SEQUENCE</scope>
    <source>
        <strain evidence="1">Hsosn_3</strain>
        <tissue evidence="1">Leaf</tissue>
    </source>
</reference>
<dbReference type="EMBL" id="JAUIZM010000004">
    <property type="protein sequence ID" value="KAK1386660.1"/>
    <property type="molecule type" value="Genomic_DNA"/>
</dbReference>
<organism evidence="1 2">
    <name type="scientific">Heracleum sosnowskyi</name>
    <dbReference type="NCBI Taxonomy" id="360622"/>
    <lineage>
        <taxon>Eukaryota</taxon>
        <taxon>Viridiplantae</taxon>
        <taxon>Streptophyta</taxon>
        <taxon>Embryophyta</taxon>
        <taxon>Tracheophyta</taxon>
        <taxon>Spermatophyta</taxon>
        <taxon>Magnoliopsida</taxon>
        <taxon>eudicotyledons</taxon>
        <taxon>Gunneridae</taxon>
        <taxon>Pentapetalae</taxon>
        <taxon>asterids</taxon>
        <taxon>campanulids</taxon>
        <taxon>Apiales</taxon>
        <taxon>Apiaceae</taxon>
        <taxon>Apioideae</taxon>
        <taxon>apioid superclade</taxon>
        <taxon>Tordylieae</taxon>
        <taxon>Tordyliinae</taxon>
        <taxon>Heracleum</taxon>
    </lineage>
</organism>
<sequence length="193" mass="22161">MDPPSRKRGRPRVVVTEVVAAARREAARQRVAARRRGAPSETPLRRKNINLRKTAFASVNAKHDLETRIRCAGFAERMSGRMSSLGDTLVRARRRTQFVVARDGQEAVDHRLSFSRTRGALDPDIVAALLQMLTRVNALVHIFKQVWERFPPSNQTPVRLKLLERRSSDGRYVNMPRLHGRQNQDAYQDWDQD</sequence>
<proteinExistence type="predicted"/>
<gene>
    <name evidence="1" type="ORF">POM88_014838</name>
</gene>
<reference evidence="1" key="2">
    <citation type="submission" date="2023-05" db="EMBL/GenBank/DDBJ databases">
        <authorList>
            <person name="Schelkunov M.I."/>
        </authorList>
    </citation>
    <scope>NUCLEOTIDE SEQUENCE</scope>
    <source>
        <strain evidence="1">Hsosn_3</strain>
        <tissue evidence="1">Leaf</tissue>
    </source>
</reference>
<dbReference type="AlphaFoldDB" id="A0AAD8IJ29"/>
<name>A0AAD8IJ29_9APIA</name>
<keyword evidence="2" id="KW-1185">Reference proteome</keyword>
<dbReference type="Proteomes" id="UP001237642">
    <property type="component" value="Unassembled WGS sequence"/>
</dbReference>
<evidence type="ECO:0000313" key="1">
    <source>
        <dbReference type="EMBL" id="KAK1386660.1"/>
    </source>
</evidence>
<evidence type="ECO:0000313" key="2">
    <source>
        <dbReference type="Proteomes" id="UP001237642"/>
    </source>
</evidence>
<accession>A0AAD8IJ29</accession>
<comment type="caution">
    <text evidence="1">The sequence shown here is derived from an EMBL/GenBank/DDBJ whole genome shotgun (WGS) entry which is preliminary data.</text>
</comment>